<comment type="caution">
    <text evidence="1">The sequence shown here is derived from an EMBL/GenBank/DDBJ whole genome shotgun (WGS) entry which is preliminary data.</text>
</comment>
<protein>
    <submittedName>
        <fullName evidence="1">Uncharacterized protein</fullName>
    </submittedName>
</protein>
<accession>A0AA88AJ62</accession>
<dbReference type="InterPro" id="IPR044160">
    <property type="entry name" value="TGD4-like"/>
</dbReference>
<dbReference type="Gramene" id="FCD_00022919-RA">
    <property type="protein sequence ID" value="FCD_00022919-RA:cds"/>
    <property type="gene ID" value="FCD_00022919"/>
</dbReference>
<dbReference type="GO" id="GO:0034196">
    <property type="term" value="P:acylglycerol transport"/>
    <property type="evidence" value="ECO:0007669"/>
    <property type="project" value="InterPro"/>
</dbReference>
<dbReference type="PANTHER" id="PTHR34954">
    <property type="entry name" value="EXPRESSED PROTEIN"/>
    <property type="match status" value="1"/>
</dbReference>
<proteinExistence type="predicted"/>
<dbReference type="PANTHER" id="PTHR34954:SF4">
    <property type="entry name" value="PROTEIN TRIGALACTOSYLDIACYLGLYCEROL 4, CHLOROPLASTIC"/>
    <property type="match status" value="1"/>
</dbReference>
<dbReference type="EMBL" id="BTGU01000019">
    <property type="protein sequence ID" value="GMN44986.1"/>
    <property type="molecule type" value="Genomic_DNA"/>
</dbReference>
<dbReference type="GO" id="GO:0009941">
    <property type="term" value="C:chloroplast envelope"/>
    <property type="evidence" value="ECO:0007669"/>
    <property type="project" value="TreeGrafter"/>
</dbReference>
<dbReference type="Proteomes" id="UP001187192">
    <property type="component" value="Unassembled WGS sequence"/>
</dbReference>
<sequence length="192" mass="21737">MQFLHHDLTKEAVSPDKAGIYWDVPILVAADMASVASTSGATAFASVKNIEFRRSNASKLKMVEFLSNPHISASGFIGKRCYLMVLSCCCDCFFWGHCSEKPRIEEAFRGFRGFSFKFPSGYKFTLGDCRTFQFLGGVGIAIDLRNRNWNIRVEVPIFAIEYTLQVLGSANATAWYSPKQQEFMVEFRFFKT</sequence>
<gene>
    <name evidence="1" type="ORF">TIFTF001_014176</name>
</gene>
<evidence type="ECO:0000313" key="1">
    <source>
        <dbReference type="EMBL" id="GMN44986.1"/>
    </source>
</evidence>
<dbReference type="AlphaFoldDB" id="A0AA88AJ62"/>
<keyword evidence="2" id="KW-1185">Reference proteome</keyword>
<dbReference type="GO" id="GO:0070300">
    <property type="term" value="F:phosphatidic acid binding"/>
    <property type="evidence" value="ECO:0007669"/>
    <property type="project" value="InterPro"/>
</dbReference>
<name>A0AA88AJ62_FICCA</name>
<dbReference type="GO" id="GO:1990052">
    <property type="term" value="P:ER to chloroplast lipid transport"/>
    <property type="evidence" value="ECO:0007669"/>
    <property type="project" value="InterPro"/>
</dbReference>
<evidence type="ECO:0000313" key="2">
    <source>
        <dbReference type="Proteomes" id="UP001187192"/>
    </source>
</evidence>
<reference evidence="1" key="1">
    <citation type="submission" date="2023-07" db="EMBL/GenBank/DDBJ databases">
        <title>draft genome sequence of fig (Ficus carica).</title>
        <authorList>
            <person name="Takahashi T."/>
            <person name="Nishimura K."/>
        </authorList>
    </citation>
    <scope>NUCLEOTIDE SEQUENCE</scope>
</reference>
<organism evidence="1 2">
    <name type="scientific">Ficus carica</name>
    <name type="common">Common fig</name>
    <dbReference type="NCBI Taxonomy" id="3494"/>
    <lineage>
        <taxon>Eukaryota</taxon>
        <taxon>Viridiplantae</taxon>
        <taxon>Streptophyta</taxon>
        <taxon>Embryophyta</taxon>
        <taxon>Tracheophyta</taxon>
        <taxon>Spermatophyta</taxon>
        <taxon>Magnoliopsida</taxon>
        <taxon>eudicotyledons</taxon>
        <taxon>Gunneridae</taxon>
        <taxon>Pentapetalae</taxon>
        <taxon>rosids</taxon>
        <taxon>fabids</taxon>
        <taxon>Rosales</taxon>
        <taxon>Moraceae</taxon>
        <taxon>Ficeae</taxon>
        <taxon>Ficus</taxon>
    </lineage>
</organism>